<dbReference type="AlphaFoldDB" id="A0AAP0L6I8"/>
<keyword evidence="3" id="KW-1185">Reference proteome</keyword>
<dbReference type="Proteomes" id="UP001420932">
    <property type="component" value="Unassembled WGS sequence"/>
</dbReference>
<proteinExistence type="predicted"/>
<dbReference type="EMBL" id="JBBNAF010000002">
    <property type="protein sequence ID" value="KAK9164055.1"/>
    <property type="molecule type" value="Genomic_DNA"/>
</dbReference>
<feature type="region of interest" description="Disordered" evidence="1">
    <location>
        <begin position="119"/>
        <end position="143"/>
    </location>
</feature>
<sequence>MGVCSSSGSTSLASAKLILLDGQLQEFSHPVKVSQVLQKLPNCFICNSDEMEFDESVTAVGGEEELQPGQLYFALPLRNLRRPLQAEEMGALAVKASMALMKSGGNGLPAVVEYSGEYQREKERKPRRKAAAAAAANGGGGGRRTRGACFKAKLSAIPELKIFLDEFMRLKIKICYLV</sequence>
<gene>
    <name evidence="2" type="ORF">Syun_004957</name>
</gene>
<evidence type="ECO:0000313" key="3">
    <source>
        <dbReference type="Proteomes" id="UP001420932"/>
    </source>
</evidence>
<name>A0AAP0L6I8_9MAGN</name>
<comment type="caution">
    <text evidence="2">The sequence shown here is derived from an EMBL/GenBank/DDBJ whole genome shotgun (WGS) entry which is preliminary data.</text>
</comment>
<reference evidence="2 3" key="1">
    <citation type="submission" date="2024-01" db="EMBL/GenBank/DDBJ databases">
        <title>Genome assemblies of Stephania.</title>
        <authorList>
            <person name="Yang L."/>
        </authorList>
    </citation>
    <scope>NUCLEOTIDE SEQUENCE [LARGE SCALE GENOMIC DNA]</scope>
    <source>
        <strain evidence="2">YNDBR</strain>
        <tissue evidence="2">Leaf</tissue>
    </source>
</reference>
<dbReference type="Pfam" id="PF14009">
    <property type="entry name" value="PADRE"/>
    <property type="match status" value="1"/>
</dbReference>
<accession>A0AAP0L6I8</accession>
<evidence type="ECO:0000313" key="2">
    <source>
        <dbReference type="EMBL" id="KAK9164055.1"/>
    </source>
</evidence>
<dbReference type="PANTHER" id="PTHR33052">
    <property type="entry name" value="DUF4228 DOMAIN PROTEIN-RELATED"/>
    <property type="match status" value="1"/>
</dbReference>
<dbReference type="InterPro" id="IPR025322">
    <property type="entry name" value="PADRE_dom"/>
</dbReference>
<protein>
    <submittedName>
        <fullName evidence="2">Uncharacterized protein</fullName>
    </submittedName>
</protein>
<organism evidence="2 3">
    <name type="scientific">Stephania yunnanensis</name>
    <dbReference type="NCBI Taxonomy" id="152371"/>
    <lineage>
        <taxon>Eukaryota</taxon>
        <taxon>Viridiplantae</taxon>
        <taxon>Streptophyta</taxon>
        <taxon>Embryophyta</taxon>
        <taxon>Tracheophyta</taxon>
        <taxon>Spermatophyta</taxon>
        <taxon>Magnoliopsida</taxon>
        <taxon>Ranunculales</taxon>
        <taxon>Menispermaceae</taxon>
        <taxon>Menispermoideae</taxon>
        <taxon>Cissampelideae</taxon>
        <taxon>Stephania</taxon>
    </lineage>
</organism>
<evidence type="ECO:0000256" key="1">
    <source>
        <dbReference type="SAM" id="MobiDB-lite"/>
    </source>
</evidence>